<gene>
    <name evidence="5" type="ORF">NCTC8139_01598</name>
</gene>
<dbReference type="AlphaFoldDB" id="A0ABD7V157"/>
<feature type="transmembrane region" description="Helical" evidence="4">
    <location>
        <begin position="107"/>
        <end position="128"/>
    </location>
</feature>
<proteinExistence type="predicted"/>
<dbReference type="EMBL" id="CAACYD010000006">
    <property type="protein sequence ID" value="VFA88056.1"/>
    <property type="molecule type" value="Genomic_DNA"/>
</dbReference>
<evidence type="ECO:0000256" key="1">
    <source>
        <dbReference type="ARBA" id="ARBA00022679"/>
    </source>
</evidence>
<keyword evidence="4" id="KW-0472">Membrane</keyword>
<dbReference type="InterPro" id="IPR036890">
    <property type="entry name" value="HATPase_C_sf"/>
</dbReference>
<dbReference type="PANTHER" id="PTHR24421">
    <property type="entry name" value="NITRATE/NITRITE SENSOR PROTEIN NARX-RELATED"/>
    <property type="match status" value="1"/>
</dbReference>
<dbReference type="Proteomes" id="UP000360750">
    <property type="component" value="Unassembled WGS sequence"/>
</dbReference>
<evidence type="ECO:0000256" key="4">
    <source>
        <dbReference type="SAM" id="Phobius"/>
    </source>
</evidence>
<feature type="transmembrane region" description="Helical" evidence="4">
    <location>
        <begin position="79"/>
        <end position="100"/>
    </location>
</feature>
<dbReference type="Gene3D" id="3.30.565.10">
    <property type="entry name" value="Histidine kinase-like ATPase, C-terminal domain"/>
    <property type="match status" value="1"/>
</dbReference>
<keyword evidence="1" id="KW-0808">Transferase</keyword>
<dbReference type="RefSeq" id="WP_131733948.1">
    <property type="nucleotide sequence ID" value="NZ_CAACYD010000006.1"/>
</dbReference>
<accession>A0ABD7V157</accession>
<evidence type="ECO:0000256" key="2">
    <source>
        <dbReference type="ARBA" id="ARBA00022777"/>
    </source>
</evidence>
<reference evidence="5 6" key="1">
    <citation type="submission" date="2019-02" db="EMBL/GenBank/DDBJ databases">
        <authorList>
            <consortium name="Pathogen Informatics"/>
        </authorList>
    </citation>
    <scope>NUCLEOTIDE SEQUENCE [LARGE SCALE GENOMIC DNA]</scope>
    <source>
        <strain evidence="5 6">3012STDY6756503</strain>
    </source>
</reference>
<dbReference type="GeneID" id="60749616"/>
<dbReference type="InterPro" id="IPR050482">
    <property type="entry name" value="Sensor_HK_TwoCompSys"/>
</dbReference>
<dbReference type="GO" id="GO:0000160">
    <property type="term" value="P:phosphorelay signal transduction system"/>
    <property type="evidence" value="ECO:0007669"/>
    <property type="project" value="UniProtKB-KW"/>
</dbReference>
<keyword evidence="2 5" id="KW-0418">Kinase</keyword>
<dbReference type="SUPFAM" id="SSF55874">
    <property type="entry name" value="ATPase domain of HSP90 chaperone/DNA topoisomerase II/histidine kinase"/>
    <property type="match status" value="1"/>
</dbReference>
<feature type="transmembrane region" description="Helical" evidence="4">
    <location>
        <begin position="140"/>
        <end position="161"/>
    </location>
</feature>
<keyword evidence="4" id="KW-0812">Transmembrane</keyword>
<keyword evidence="4" id="KW-1133">Transmembrane helix</keyword>
<protein>
    <submittedName>
        <fullName evidence="5">Signal transduction histidine kinase</fullName>
    </submittedName>
</protein>
<keyword evidence="3" id="KW-0902">Two-component regulatory system</keyword>
<evidence type="ECO:0000256" key="3">
    <source>
        <dbReference type="ARBA" id="ARBA00023012"/>
    </source>
</evidence>
<dbReference type="GO" id="GO:0016301">
    <property type="term" value="F:kinase activity"/>
    <property type="evidence" value="ECO:0007669"/>
    <property type="project" value="UniProtKB-KW"/>
</dbReference>
<organism evidence="5 6">
    <name type="scientific">Gordonia paraffinivorans</name>
    <dbReference type="NCBI Taxonomy" id="175628"/>
    <lineage>
        <taxon>Bacteria</taxon>
        <taxon>Bacillati</taxon>
        <taxon>Actinomycetota</taxon>
        <taxon>Actinomycetes</taxon>
        <taxon>Mycobacteriales</taxon>
        <taxon>Gordoniaceae</taxon>
        <taxon>Gordonia</taxon>
    </lineage>
</organism>
<sequence>MRSRYARVDDGVERIAAGSAHTAEADVDARRPAPDVAEYRSDVARVQRLGSRFTGAALLVYCLVSMPALAQNASLTAGWWLPVSIALVVVPSGALFVLGFRRDTRWVLPAALASSAGYLLATALWFVAWNGESSEGSLRWPVWLVQFPGVPALALVVALRFRLAWTHLIVATVLVRTANHLGLYGEPAVSMLLSALLTIGLTGLFVAIAMAMATTAQTLDRTREEAIAAVVSSASETAREAERARYDALIHDRVISCLLAMRAGSPERRLVDNARDALAEMDAWQRGEVGSVRPVSAVELRGRLRYAATRIDEAVDLGVELAAETEPAAGVPEPDGVAYPPEVADAVVDAMSEALRNSVRHAGPDVDRAVVGELARSDLWIAVIDDGAGFDPAAVDGRRYGIEEGIRGRMNALAGGGVELRSEIGRGTMVRLSWTRR</sequence>
<name>A0ABD7V157_9ACTN</name>
<feature type="transmembrane region" description="Helical" evidence="4">
    <location>
        <begin position="53"/>
        <end position="73"/>
    </location>
</feature>
<comment type="caution">
    <text evidence="5">The sequence shown here is derived from an EMBL/GenBank/DDBJ whole genome shotgun (WGS) entry which is preliminary data.</text>
</comment>
<evidence type="ECO:0000313" key="5">
    <source>
        <dbReference type="EMBL" id="VFA88056.1"/>
    </source>
</evidence>
<feature type="transmembrane region" description="Helical" evidence="4">
    <location>
        <begin position="191"/>
        <end position="213"/>
    </location>
</feature>
<evidence type="ECO:0000313" key="6">
    <source>
        <dbReference type="Proteomes" id="UP000360750"/>
    </source>
</evidence>